<keyword evidence="5 8" id="KW-0812">Transmembrane</keyword>
<dbReference type="EMBL" id="JADIMK010000019">
    <property type="protein sequence ID" value="MBO8455240.1"/>
    <property type="molecule type" value="Genomic_DNA"/>
</dbReference>
<dbReference type="InterPro" id="IPR036259">
    <property type="entry name" value="MFS_trans_sf"/>
</dbReference>
<evidence type="ECO:0000256" key="5">
    <source>
        <dbReference type="ARBA" id="ARBA00022692"/>
    </source>
</evidence>
<keyword evidence="6 8" id="KW-1133">Transmembrane helix</keyword>
<dbReference type="NCBIfam" id="TIGR00792">
    <property type="entry name" value="gph"/>
    <property type="match status" value="1"/>
</dbReference>
<comment type="similarity">
    <text evidence="2">Belongs to the sodium:galactoside symporter (TC 2.A.2) family.</text>
</comment>
<evidence type="ECO:0000313" key="10">
    <source>
        <dbReference type="EMBL" id="MBO8455240.1"/>
    </source>
</evidence>
<dbReference type="Pfam" id="PF13347">
    <property type="entry name" value="MFS_2"/>
    <property type="match status" value="1"/>
</dbReference>
<feature type="transmembrane region" description="Helical" evidence="8">
    <location>
        <begin position="181"/>
        <end position="201"/>
    </location>
</feature>
<feature type="transmembrane region" description="Helical" evidence="8">
    <location>
        <begin position="329"/>
        <end position="350"/>
    </location>
</feature>
<comment type="caution">
    <text evidence="10">The sequence shown here is derived from an EMBL/GenBank/DDBJ whole genome shotgun (WGS) entry which is preliminary data.</text>
</comment>
<feature type="transmembrane region" description="Helical" evidence="8">
    <location>
        <begin position="81"/>
        <end position="100"/>
    </location>
</feature>
<dbReference type="PANTHER" id="PTHR11328">
    <property type="entry name" value="MAJOR FACILITATOR SUPERFAMILY DOMAIN-CONTAINING PROTEIN"/>
    <property type="match status" value="1"/>
</dbReference>
<accession>A0A9D9MZM0</accession>
<feature type="transmembrane region" description="Helical" evidence="8">
    <location>
        <begin position="148"/>
        <end position="169"/>
    </location>
</feature>
<dbReference type="GO" id="GO:0006814">
    <property type="term" value="P:sodium ion transport"/>
    <property type="evidence" value="ECO:0007669"/>
    <property type="project" value="InterPro"/>
</dbReference>
<dbReference type="Proteomes" id="UP000823617">
    <property type="component" value="Unassembled WGS sequence"/>
</dbReference>
<feature type="transmembrane region" description="Helical" evidence="8">
    <location>
        <begin position="266"/>
        <end position="293"/>
    </location>
</feature>
<dbReference type="InterPro" id="IPR020846">
    <property type="entry name" value="MFS_dom"/>
</dbReference>
<keyword evidence="3" id="KW-0813">Transport</keyword>
<evidence type="ECO:0000256" key="1">
    <source>
        <dbReference type="ARBA" id="ARBA00004651"/>
    </source>
</evidence>
<evidence type="ECO:0000313" key="11">
    <source>
        <dbReference type="Proteomes" id="UP000823617"/>
    </source>
</evidence>
<evidence type="ECO:0000256" key="4">
    <source>
        <dbReference type="ARBA" id="ARBA00022475"/>
    </source>
</evidence>
<organism evidence="10 11">
    <name type="scientific">Candidatus Cryptobacteroides intestinigallinarum</name>
    <dbReference type="NCBI Taxonomy" id="2840767"/>
    <lineage>
        <taxon>Bacteria</taxon>
        <taxon>Pseudomonadati</taxon>
        <taxon>Bacteroidota</taxon>
        <taxon>Bacteroidia</taxon>
        <taxon>Bacteroidales</taxon>
        <taxon>Candidatus Cryptobacteroides</taxon>
    </lineage>
</organism>
<evidence type="ECO:0000256" key="3">
    <source>
        <dbReference type="ARBA" id="ARBA00022448"/>
    </source>
</evidence>
<feature type="transmembrane region" description="Helical" evidence="8">
    <location>
        <begin position="305"/>
        <end position="323"/>
    </location>
</feature>
<dbReference type="AlphaFoldDB" id="A0A9D9MZM0"/>
<dbReference type="PROSITE" id="PS00872">
    <property type="entry name" value="NA_GALACTOSIDE_SYMP"/>
    <property type="match status" value="1"/>
</dbReference>
<dbReference type="SUPFAM" id="SSF103473">
    <property type="entry name" value="MFS general substrate transporter"/>
    <property type="match status" value="1"/>
</dbReference>
<dbReference type="GO" id="GO:0008643">
    <property type="term" value="P:carbohydrate transport"/>
    <property type="evidence" value="ECO:0007669"/>
    <property type="project" value="InterPro"/>
</dbReference>
<reference evidence="10" key="2">
    <citation type="journal article" date="2021" name="PeerJ">
        <title>Extensive microbial diversity within the chicken gut microbiome revealed by metagenomics and culture.</title>
        <authorList>
            <person name="Gilroy R."/>
            <person name="Ravi A."/>
            <person name="Getino M."/>
            <person name="Pursley I."/>
            <person name="Horton D.L."/>
            <person name="Alikhan N.F."/>
            <person name="Baker D."/>
            <person name="Gharbi K."/>
            <person name="Hall N."/>
            <person name="Watson M."/>
            <person name="Adriaenssens E.M."/>
            <person name="Foster-Nyarko E."/>
            <person name="Jarju S."/>
            <person name="Secka A."/>
            <person name="Antonio M."/>
            <person name="Oren A."/>
            <person name="Chaudhuri R.R."/>
            <person name="La Ragione R."/>
            <person name="Hildebrand F."/>
            <person name="Pallen M.J."/>
        </authorList>
    </citation>
    <scope>NUCLEOTIDE SEQUENCE</scope>
    <source>
        <strain evidence="10">B1-3475</strain>
    </source>
</reference>
<gene>
    <name evidence="10" type="ORF">IAC08_02400</name>
</gene>
<sequence>MKGEVTILEKIGYGLGDTASSMFWKLFGTYLMFFYTDVFGISAAAAGTMFLITRIWDSFIDPAAGIIADRTRSRWGKFRPYLLWFSVPFAIFGTLVFYTPGFEGGGKLIWAYVTYGIMMLVYSAINVPYASLLGVMTSDLKTRTALSSYRMIFAFIGSILALLLIEPLVRITGNGNPQKGWLYATGILAILACILFLFTFFSTKERIRPVKESQNSFKDDISDLLHNKAWWILLGACITAVIFNSIRDGAAVYYFKYYVSGDNSPLQLGSGISATSLYLTIGQAANIAGILLVTPVSAKIGKKTTFFWATMLAAVLSIAFYFVKSTDFLTMMILQVFISACAGSIFPLLWSMYADIADWSELRTGRRATGLIFSSSSMSQKFGWAIGGTMTGWILAYFGFEANTVQDKEVLESIRNMMSMIPAAAALISCLFMAFYPLTEKIMGDTETKLSLLRNSSKAE</sequence>
<feature type="transmembrane region" description="Helical" evidence="8">
    <location>
        <begin position="420"/>
        <end position="439"/>
    </location>
</feature>
<feature type="domain" description="Major facilitator superfamily (MFS) profile" evidence="9">
    <location>
        <begin position="5"/>
        <end position="441"/>
    </location>
</feature>
<dbReference type="GO" id="GO:0015293">
    <property type="term" value="F:symporter activity"/>
    <property type="evidence" value="ECO:0007669"/>
    <property type="project" value="InterPro"/>
</dbReference>
<evidence type="ECO:0000256" key="2">
    <source>
        <dbReference type="ARBA" id="ARBA00009617"/>
    </source>
</evidence>
<feature type="transmembrane region" description="Helical" evidence="8">
    <location>
        <begin position="382"/>
        <end position="400"/>
    </location>
</feature>
<evidence type="ECO:0000256" key="7">
    <source>
        <dbReference type="ARBA" id="ARBA00023136"/>
    </source>
</evidence>
<keyword evidence="7 8" id="KW-0472">Membrane</keyword>
<dbReference type="PANTHER" id="PTHR11328:SF24">
    <property type="entry name" value="MAJOR FACILITATOR SUPERFAMILY (MFS) PROFILE DOMAIN-CONTAINING PROTEIN"/>
    <property type="match status" value="1"/>
</dbReference>
<evidence type="ECO:0000256" key="8">
    <source>
        <dbReference type="SAM" id="Phobius"/>
    </source>
</evidence>
<dbReference type="InterPro" id="IPR039672">
    <property type="entry name" value="MFS_2"/>
</dbReference>
<reference evidence="10" key="1">
    <citation type="submission" date="2020-10" db="EMBL/GenBank/DDBJ databases">
        <authorList>
            <person name="Gilroy R."/>
        </authorList>
    </citation>
    <scope>NUCLEOTIDE SEQUENCE</scope>
    <source>
        <strain evidence="10">B1-3475</strain>
    </source>
</reference>
<dbReference type="GO" id="GO:0005886">
    <property type="term" value="C:plasma membrane"/>
    <property type="evidence" value="ECO:0007669"/>
    <property type="project" value="UniProtKB-SubCell"/>
</dbReference>
<feature type="transmembrane region" description="Helical" evidence="8">
    <location>
        <begin position="30"/>
        <end position="52"/>
    </location>
</feature>
<evidence type="ECO:0000259" key="9">
    <source>
        <dbReference type="PROSITE" id="PS50850"/>
    </source>
</evidence>
<dbReference type="CDD" id="cd17332">
    <property type="entry name" value="MFS_MelB_like"/>
    <property type="match status" value="1"/>
</dbReference>
<proteinExistence type="inferred from homology"/>
<name>A0A9D9MZM0_9BACT</name>
<keyword evidence="4" id="KW-1003">Cell membrane</keyword>
<dbReference type="InterPro" id="IPR018043">
    <property type="entry name" value="Na/Gal_symport_CS"/>
</dbReference>
<feature type="transmembrane region" description="Helical" evidence="8">
    <location>
        <begin position="112"/>
        <end position="136"/>
    </location>
</feature>
<comment type="subcellular location">
    <subcellularLocation>
        <location evidence="1">Cell membrane</location>
        <topology evidence="1">Multi-pass membrane protein</topology>
    </subcellularLocation>
</comment>
<dbReference type="Gene3D" id="1.20.1250.20">
    <property type="entry name" value="MFS general substrate transporter like domains"/>
    <property type="match status" value="2"/>
</dbReference>
<protein>
    <submittedName>
        <fullName evidence="10">MFS transporter</fullName>
    </submittedName>
</protein>
<evidence type="ECO:0000256" key="6">
    <source>
        <dbReference type="ARBA" id="ARBA00022989"/>
    </source>
</evidence>
<dbReference type="PROSITE" id="PS50850">
    <property type="entry name" value="MFS"/>
    <property type="match status" value="1"/>
</dbReference>
<dbReference type="InterPro" id="IPR001927">
    <property type="entry name" value="Na/Gal_symport"/>
</dbReference>
<feature type="transmembrane region" description="Helical" evidence="8">
    <location>
        <begin position="229"/>
        <end position="246"/>
    </location>
</feature>